<dbReference type="AlphaFoldDB" id="A0A0C9SL84"/>
<dbReference type="HOGENOM" id="CLU_029174_0_0_1"/>
<feature type="region of interest" description="Disordered" evidence="1">
    <location>
        <begin position="360"/>
        <end position="402"/>
    </location>
</feature>
<feature type="compositionally biased region" description="Low complexity" evidence="1">
    <location>
        <begin position="192"/>
        <end position="221"/>
    </location>
</feature>
<sequence length="564" mass="63595">MAMAVPTKDVQAQLMRQRVRKRRPGVVPYPLKYSSELLDFDNWDQMFMFPFSLTIHQFSKPPSTVLDLGCGGGRWCVEAAKQWPETTIVGFDIQDIQPKLHGLEFYKDIAPRIKWVRGNLLDRLPFATGSFDFVRIVGIGLAVPEDEWQFVLEEVSRVLKPGAVVEIIEEDLIFPCSPPPKTRPPPLRLDMSSTPTLVSSSHASSLKSATTPSTSSSYLSTDPWSTLTLHSNHSTRSLLRESTIFEEPEPPEFEITTRSSSSDDIQSRKSDQVIMDGQDHTKLKRAWEAMLGSRFLASQLVSVLPFYLSSAFEDVRSLPLLQVPLPPNSGLAEKHRPNGHRHHSYDKIGEKLWKAFPESYGSNGDDNMKQDAGQKTRARTTSLFDPSTLSRKMSVDTDSTLDPQPPDSLLASAPMHLAKTVQTVISCKDAIRVEYERLYVDDPSIPQVTRSSRSQQTQQPDFEPKINAVREEFERLWTNWLNDMTDRIGARERVRLELLWSEPADSRPVWRVWRDSIMHDGNIDEPASSGDEVELCRSLRGFVGWTPPLSPADSVDIPTPGLAK</sequence>
<organism evidence="3 4">
    <name type="scientific">Plicaturopsis crispa FD-325 SS-3</name>
    <dbReference type="NCBI Taxonomy" id="944288"/>
    <lineage>
        <taxon>Eukaryota</taxon>
        <taxon>Fungi</taxon>
        <taxon>Dikarya</taxon>
        <taxon>Basidiomycota</taxon>
        <taxon>Agaricomycotina</taxon>
        <taxon>Agaricomycetes</taxon>
        <taxon>Agaricomycetidae</taxon>
        <taxon>Amylocorticiales</taxon>
        <taxon>Amylocorticiaceae</taxon>
        <taxon>Plicatura</taxon>
        <taxon>Plicaturopsis crispa</taxon>
    </lineage>
</organism>
<proteinExistence type="predicted"/>
<evidence type="ECO:0000256" key="1">
    <source>
        <dbReference type="SAM" id="MobiDB-lite"/>
    </source>
</evidence>
<feature type="region of interest" description="Disordered" evidence="1">
    <location>
        <begin position="176"/>
        <end position="221"/>
    </location>
</feature>
<reference evidence="3 4" key="1">
    <citation type="submission" date="2014-06" db="EMBL/GenBank/DDBJ databases">
        <title>Evolutionary Origins and Diversification of the Mycorrhizal Mutualists.</title>
        <authorList>
            <consortium name="DOE Joint Genome Institute"/>
            <consortium name="Mycorrhizal Genomics Consortium"/>
            <person name="Kohler A."/>
            <person name="Kuo A."/>
            <person name="Nagy L.G."/>
            <person name="Floudas D."/>
            <person name="Copeland A."/>
            <person name="Barry K.W."/>
            <person name="Cichocki N."/>
            <person name="Veneault-Fourrey C."/>
            <person name="LaButti K."/>
            <person name="Lindquist E.A."/>
            <person name="Lipzen A."/>
            <person name="Lundell T."/>
            <person name="Morin E."/>
            <person name="Murat C."/>
            <person name="Riley R."/>
            <person name="Ohm R."/>
            <person name="Sun H."/>
            <person name="Tunlid A."/>
            <person name="Henrissat B."/>
            <person name="Grigoriev I.V."/>
            <person name="Hibbett D.S."/>
            <person name="Martin F."/>
        </authorList>
    </citation>
    <scope>NUCLEOTIDE SEQUENCE [LARGE SCALE GENOMIC DNA]</scope>
    <source>
        <strain evidence="3 4">FD-325 SS-3</strain>
    </source>
</reference>
<dbReference type="GO" id="GO:0008168">
    <property type="term" value="F:methyltransferase activity"/>
    <property type="evidence" value="ECO:0007669"/>
    <property type="project" value="TreeGrafter"/>
</dbReference>
<dbReference type="InterPro" id="IPR029063">
    <property type="entry name" value="SAM-dependent_MTases_sf"/>
</dbReference>
<evidence type="ECO:0000313" key="4">
    <source>
        <dbReference type="Proteomes" id="UP000053263"/>
    </source>
</evidence>
<dbReference type="InterPro" id="IPR041698">
    <property type="entry name" value="Methyltransf_25"/>
</dbReference>
<protein>
    <recommendedName>
        <fullName evidence="2">Methyltransferase domain-containing protein</fullName>
    </recommendedName>
</protein>
<feature type="compositionally biased region" description="Pro residues" evidence="1">
    <location>
        <begin position="176"/>
        <end position="187"/>
    </location>
</feature>
<dbReference type="PANTHER" id="PTHR43591">
    <property type="entry name" value="METHYLTRANSFERASE"/>
    <property type="match status" value="1"/>
</dbReference>
<dbReference type="PANTHER" id="PTHR43591:SF24">
    <property type="entry name" value="2-METHOXY-6-POLYPRENYL-1,4-BENZOQUINOL METHYLASE, MITOCHONDRIAL"/>
    <property type="match status" value="1"/>
</dbReference>
<accession>A0A0C9SL84</accession>
<dbReference type="Pfam" id="PF13649">
    <property type="entry name" value="Methyltransf_25"/>
    <property type="match status" value="1"/>
</dbReference>
<dbReference type="EMBL" id="KN832568">
    <property type="protein sequence ID" value="KII85041.1"/>
    <property type="molecule type" value="Genomic_DNA"/>
</dbReference>
<dbReference type="Gene3D" id="3.40.50.150">
    <property type="entry name" value="Vaccinia Virus protein VP39"/>
    <property type="match status" value="1"/>
</dbReference>
<dbReference type="SUPFAM" id="SSF53335">
    <property type="entry name" value="S-adenosyl-L-methionine-dependent methyltransferases"/>
    <property type="match status" value="1"/>
</dbReference>
<evidence type="ECO:0000259" key="2">
    <source>
        <dbReference type="Pfam" id="PF13649"/>
    </source>
</evidence>
<name>A0A0C9SL84_PLICR</name>
<gene>
    <name evidence="3" type="ORF">PLICRDRAFT_45153</name>
</gene>
<dbReference type="CDD" id="cd02440">
    <property type="entry name" value="AdoMet_MTases"/>
    <property type="match status" value="1"/>
</dbReference>
<dbReference type="Proteomes" id="UP000053263">
    <property type="component" value="Unassembled WGS sequence"/>
</dbReference>
<feature type="compositionally biased region" description="Polar residues" evidence="1">
    <location>
        <begin position="379"/>
        <end position="402"/>
    </location>
</feature>
<feature type="domain" description="Methyltransferase" evidence="2">
    <location>
        <begin position="65"/>
        <end position="162"/>
    </location>
</feature>
<evidence type="ECO:0000313" key="3">
    <source>
        <dbReference type="EMBL" id="KII85041.1"/>
    </source>
</evidence>
<keyword evidence="4" id="KW-1185">Reference proteome</keyword>
<dbReference type="OrthoDB" id="2013972at2759"/>